<dbReference type="Proteomes" id="UP001157502">
    <property type="component" value="Chromosome 12"/>
</dbReference>
<proteinExistence type="predicted"/>
<comment type="caution">
    <text evidence="1">The sequence shown here is derived from an EMBL/GenBank/DDBJ whole genome shotgun (WGS) entry which is preliminary data.</text>
</comment>
<reference evidence="1" key="1">
    <citation type="submission" date="2021-05" db="EMBL/GenBank/DDBJ databases">
        <authorList>
            <person name="Pan Q."/>
            <person name="Jouanno E."/>
            <person name="Zahm M."/>
            <person name="Klopp C."/>
            <person name="Cabau C."/>
            <person name="Louis A."/>
            <person name="Berthelot C."/>
            <person name="Parey E."/>
            <person name="Roest Crollius H."/>
            <person name="Montfort J."/>
            <person name="Robinson-Rechavi M."/>
            <person name="Bouchez O."/>
            <person name="Lampietro C."/>
            <person name="Lopez Roques C."/>
            <person name="Donnadieu C."/>
            <person name="Postlethwait J."/>
            <person name="Bobe J."/>
            <person name="Dillon D."/>
            <person name="Chandos A."/>
            <person name="von Hippel F."/>
            <person name="Guiguen Y."/>
        </authorList>
    </citation>
    <scope>NUCLEOTIDE SEQUENCE</scope>
    <source>
        <strain evidence="1">YG-Jan2019</strain>
    </source>
</reference>
<dbReference type="EMBL" id="CM055739">
    <property type="protein sequence ID" value="KAJ8004336.1"/>
    <property type="molecule type" value="Genomic_DNA"/>
</dbReference>
<gene>
    <name evidence="1" type="ORF">DPEC_G00158120</name>
</gene>
<protein>
    <submittedName>
        <fullName evidence="1">Uncharacterized protein</fullName>
    </submittedName>
</protein>
<name>A0ACC2GL13_DALPE</name>
<sequence length="220" mass="25366">MLKGLMEKFVKPSVMKDATTPVKLLQVDYANSVNHIDVTKMRIGFVTERALEEHMKQNSSEKLSLEFRQNCKLFLLKMVSKLFEKAPLKYPLVRGLSVLDPRVLLKSKETSVRKLDTVLRLLVESGRIEEQSWLSVSISTFSLVAIAIERYSAICNPLKSRAWQTRSHAYRVIAVTWALSLVIMVPYPVFSQLKDFHKLDQTKGHMCRLNWPSVEVEQTW</sequence>
<accession>A0ACC2GL13</accession>
<organism evidence="1 2">
    <name type="scientific">Dallia pectoralis</name>
    <name type="common">Alaska blackfish</name>
    <dbReference type="NCBI Taxonomy" id="75939"/>
    <lineage>
        <taxon>Eukaryota</taxon>
        <taxon>Metazoa</taxon>
        <taxon>Chordata</taxon>
        <taxon>Craniata</taxon>
        <taxon>Vertebrata</taxon>
        <taxon>Euteleostomi</taxon>
        <taxon>Actinopterygii</taxon>
        <taxon>Neopterygii</taxon>
        <taxon>Teleostei</taxon>
        <taxon>Protacanthopterygii</taxon>
        <taxon>Esociformes</taxon>
        <taxon>Umbridae</taxon>
        <taxon>Dallia</taxon>
    </lineage>
</organism>
<keyword evidence="2" id="KW-1185">Reference proteome</keyword>
<evidence type="ECO:0000313" key="1">
    <source>
        <dbReference type="EMBL" id="KAJ8004336.1"/>
    </source>
</evidence>
<evidence type="ECO:0000313" key="2">
    <source>
        <dbReference type="Proteomes" id="UP001157502"/>
    </source>
</evidence>